<dbReference type="SUPFAM" id="SSF55315">
    <property type="entry name" value="L30e-like"/>
    <property type="match status" value="1"/>
</dbReference>
<protein>
    <submittedName>
        <fullName evidence="2">YlxQ family RNA-binding protein</fullName>
    </submittedName>
</protein>
<gene>
    <name evidence="2" type="ORF">MKY91_11610</name>
</gene>
<dbReference type="Proteomes" id="UP001418796">
    <property type="component" value="Unassembled WGS sequence"/>
</dbReference>
<feature type="domain" description="Ribosomal protein eL8/eL30/eS12/Gadd45" evidence="1">
    <location>
        <begin position="8"/>
        <end position="94"/>
    </location>
</feature>
<accession>A0ABU9VLN5</accession>
<dbReference type="InterPro" id="IPR004038">
    <property type="entry name" value="Ribosomal_eL8/eL30/eS12/Gad45"/>
</dbReference>
<dbReference type="Pfam" id="PF01248">
    <property type="entry name" value="Ribosomal_L7Ae"/>
    <property type="match status" value="1"/>
</dbReference>
<dbReference type="EMBL" id="JBCITK010000001">
    <property type="protein sequence ID" value="MEN0643796.1"/>
    <property type="molecule type" value="Genomic_DNA"/>
</dbReference>
<name>A0ABU9VLN5_9BACI</name>
<dbReference type="RefSeq" id="WP_203087200.1">
    <property type="nucleotide sequence ID" value="NZ_JAEUZA010000001.1"/>
</dbReference>
<evidence type="ECO:0000313" key="2">
    <source>
        <dbReference type="EMBL" id="MEN0643796.1"/>
    </source>
</evidence>
<organism evidence="2 3">
    <name type="scientific">Alkalicoccobacillus gibsonii</name>
    <dbReference type="NCBI Taxonomy" id="79881"/>
    <lineage>
        <taxon>Bacteria</taxon>
        <taxon>Bacillati</taxon>
        <taxon>Bacillota</taxon>
        <taxon>Bacilli</taxon>
        <taxon>Bacillales</taxon>
        <taxon>Bacillaceae</taxon>
        <taxon>Alkalicoccobacillus</taxon>
    </lineage>
</organism>
<proteinExistence type="predicted"/>
<evidence type="ECO:0000259" key="1">
    <source>
        <dbReference type="Pfam" id="PF01248"/>
    </source>
</evidence>
<sequence length="103" mass="11330">MSNQDQKWISLLGLAARAREIVTGEEMVLQDVRKKRVCLVLLAADASESTAKKVKDKCSHYHIPVKQVADRTTLGSAIGKAERVVIGIKNRGFAAKITELLDQ</sequence>
<keyword evidence="3" id="KW-1185">Reference proteome</keyword>
<reference evidence="2 3" key="1">
    <citation type="submission" date="2024-03" db="EMBL/GenBank/DDBJ databases">
        <title>Bacilli Hybrid Assemblies.</title>
        <authorList>
            <person name="Kovac J."/>
        </authorList>
    </citation>
    <scope>NUCLEOTIDE SEQUENCE [LARGE SCALE GENOMIC DNA]</scope>
    <source>
        <strain evidence="2 3">FSL R7-0666</strain>
    </source>
</reference>
<evidence type="ECO:0000313" key="3">
    <source>
        <dbReference type="Proteomes" id="UP001418796"/>
    </source>
</evidence>
<dbReference type="NCBIfam" id="NF005825">
    <property type="entry name" value="PRK07714.1"/>
    <property type="match status" value="1"/>
</dbReference>
<comment type="caution">
    <text evidence="2">The sequence shown here is derived from an EMBL/GenBank/DDBJ whole genome shotgun (WGS) entry which is preliminary data.</text>
</comment>
<dbReference type="InterPro" id="IPR029064">
    <property type="entry name" value="Ribosomal_eL30-like_sf"/>
</dbReference>
<dbReference type="Gene3D" id="3.30.1330.30">
    <property type="match status" value="1"/>
</dbReference>